<comment type="caution">
    <text evidence="1">The sequence shown here is derived from an EMBL/GenBank/DDBJ whole genome shotgun (WGS) entry which is preliminary data.</text>
</comment>
<gene>
    <name evidence="1" type="ORF">DFO73_101730</name>
</gene>
<evidence type="ECO:0000313" key="1">
    <source>
        <dbReference type="EMBL" id="PWW32465.1"/>
    </source>
</evidence>
<dbReference type="AlphaFoldDB" id="A0A2V3AF68"/>
<name>A0A2V3AF68_9BACI</name>
<organism evidence="1 2">
    <name type="scientific">Cytobacillus oceanisediminis</name>
    <dbReference type="NCBI Taxonomy" id="665099"/>
    <lineage>
        <taxon>Bacteria</taxon>
        <taxon>Bacillati</taxon>
        <taxon>Bacillota</taxon>
        <taxon>Bacilli</taxon>
        <taxon>Bacillales</taxon>
        <taxon>Bacillaceae</taxon>
        <taxon>Cytobacillus</taxon>
    </lineage>
</organism>
<proteinExistence type="predicted"/>
<accession>A0A2V3AF68</accession>
<dbReference type="Proteomes" id="UP000247150">
    <property type="component" value="Unassembled WGS sequence"/>
</dbReference>
<dbReference type="EMBL" id="QGTW01000001">
    <property type="protein sequence ID" value="PWW32465.1"/>
    <property type="molecule type" value="Genomic_DNA"/>
</dbReference>
<dbReference type="Pfam" id="PF13079">
    <property type="entry name" value="DUF3916"/>
    <property type="match status" value="1"/>
</dbReference>
<protein>
    <submittedName>
        <fullName evidence="1">Uncharacterized protein DUF3916</fullName>
    </submittedName>
</protein>
<dbReference type="InterPro" id="IPR025075">
    <property type="entry name" value="DUF3916"/>
</dbReference>
<evidence type="ECO:0000313" key="2">
    <source>
        <dbReference type="Proteomes" id="UP000247150"/>
    </source>
</evidence>
<reference evidence="1 2" key="1">
    <citation type="submission" date="2018-05" db="EMBL/GenBank/DDBJ databases">
        <title>Freshwater and sediment microbial communities from various areas in North America, analyzing microbe dynamics in response to fracking.</title>
        <authorList>
            <person name="Lamendella R."/>
        </authorList>
    </citation>
    <scope>NUCLEOTIDE SEQUENCE [LARGE SCALE GENOMIC DNA]</scope>
    <source>
        <strain evidence="1 2">15_TX</strain>
    </source>
</reference>
<sequence length="98" mass="11713">MKNLKSPLQDEYRIYTVISLPNLFDSQIAVLPDRSWFDGYFERDSKEQKWQPLNKQRNLIKEWKLILPPVLEVKGCKAIISDEDYCYEGEKWFIGELN</sequence>